<dbReference type="GO" id="GO:0050518">
    <property type="term" value="F:2-C-methyl-D-erythritol 4-phosphate cytidylyltransferase activity"/>
    <property type="evidence" value="ECO:0007669"/>
    <property type="project" value="UniProtKB-UniRule"/>
</dbReference>
<dbReference type="InterPro" id="IPR029044">
    <property type="entry name" value="Nucleotide-diphossugar_trans"/>
</dbReference>
<evidence type="ECO:0000256" key="4">
    <source>
        <dbReference type="ARBA" id="ARBA00022679"/>
    </source>
</evidence>
<sequence length="242" mass="26878">MTDTSLSSVWVVIPAAGVGSRMEAETPKQYLKIEGKTILEHTLSCFINHPHVAGIIVALSSDDPYWNQLNIKSTTTPIYTVEGGAERSDSVEQALEYLRVLEKLDDDNWVMVHDAARPCVSQLDIDALLEIRSSESVGGILATPVRDTMKRSFSDQAKISHTESRENLWHALTPQLFKLGPLMRALEFCKNKSIAVTDEASAFEALGEHPQLVNGGHDNIKVTYPSDMQYAAFILRDRCAYD</sequence>
<evidence type="ECO:0000256" key="6">
    <source>
        <dbReference type="ARBA" id="ARBA00023229"/>
    </source>
</evidence>
<keyword evidence="6 7" id="KW-0414">Isoprene biosynthesis</keyword>
<proteinExistence type="inferred from homology"/>
<protein>
    <recommendedName>
        <fullName evidence="7">2-C-methyl-D-erythritol 4-phosphate cytidylyltransferase</fullName>
        <ecNumber evidence="7">2.7.7.60</ecNumber>
    </recommendedName>
    <alternativeName>
        <fullName evidence="7">4-diphosphocytidyl-2C-methyl-D-erythritol synthase</fullName>
    </alternativeName>
    <alternativeName>
        <fullName evidence="7">MEP cytidylyltransferase</fullName>
        <shortName evidence="7">MCT</shortName>
    </alternativeName>
</protein>
<organism evidence="8 9">
    <name type="scientific">Cocleimonas flava</name>
    <dbReference type="NCBI Taxonomy" id="634765"/>
    <lineage>
        <taxon>Bacteria</taxon>
        <taxon>Pseudomonadati</taxon>
        <taxon>Pseudomonadota</taxon>
        <taxon>Gammaproteobacteria</taxon>
        <taxon>Thiotrichales</taxon>
        <taxon>Thiotrichaceae</taxon>
        <taxon>Cocleimonas</taxon>
    </lineage>
</organism>
<dbReference type="NCBIfam" id="TIGR00453">
    <property type="entry name" value="ispD"/>
    <property type="match status" value="1"/>
</dbReference>
<evidence type="ECO:0000256" key="2">
    <source>
        <dbReference type="ARBA" id="ARBA00004787"/>
    </source>
</evidence>
<evidence type="ECO:0000256" key="7">
    <source>
        <dbReference type="HAMAP-Rule" id="MF_00108"/>
    </source>
</evidence>
<evidence type="ECO:0000256" key="3">
    <source>
        <dbReference type="ARBA" id="ARBA00009789"/>
    </source>
</evidence>
<name>A0A4R1F2X5_9GAMM</name>
<dbReference type="PANTHER" id="PTHR32125:SF4">
    <property type="entry name" value="2-C-METHYL-D-ERYTHRITOL 4-PHOSPHATE CYTIDYLYLTRANSFERASE, CHLOROPLASTIC"/>
    <property type="match status" value="1"/>
</dbReference>
<dbReference type="SUPFAM" id="SSF53448">
    <property type="entry name" value="Nucleotide-diphospho-sugar transferases"/>
    <property type="match status" value="1"/>
</dbReference>
<comment type="similarity">
    <text evidence="3 7">Belongs to the IspD/TarI cytidylyltransferase family. IspD subfamily.</text>
</comment>
<comment type="pathway">
    <text evidence="2 7">Isoprenoid biosynthesis; isopentenyl diphosphate biosynthesis via DXP pathway; isopentenyl diphosphate from 1-deoxy-D-xylulose 5-phosphate: step 2/6.</text>
</comment>
<feature type="site" description="Positions MEP for the nucleophilic attack" evidence="7">
    <location>
        <position position="221"/>
    </location>
</feature>
<evidence type="ECO:0000256" key="5">
    <source>
        <dbReference type="ARBA" id="ARBA00022695"/>
    </source>
</evidence>
<dbReference type="Pfam" id="PF01128">
    <property type="entry name" value="IspD"/>
    <property type="match status" value="1"/>
</dbReference>
<dbReference type="InterPro" id="IPR001228">
    <property type="entry name" value="IspD"/>
</dbReference>
<dbReference type="PROSITE" id="PS01295">
    <property type="entry name" value="ISPD"/>
    <property type="match status" value="1"/>
</dbReference>
<dbReference type="GO" id="GO:0019288">
    <property type="term" value="P:isopentenyl diphosphate biosynthetic process, methylerythritol 4-phosphate pathway"/>
    <property type="evidence" value="ECO:0007669"/>
    <property type="project" value="UniProtKB-UniRule"/>
</dbReference>
<dbReference type="InterPro" id="IPR034683">
    <property type="entry name" value="IspD/TarI"/>
</dbReference>
<evidence type="ECO:0000313" key="8">
    <source>
        <dbReference type="EMBL" id="TCJ84731.1"/>
    </source>
</evidence>
<dbReference type="RefSeq" id="WP_131906471.1">
    <property type="nucleotide sequence ID" value="NZ_BAAAFU010000006.1"/>
</dbReference>
<feature type="site" description="Positions MEP for the nucleophilic attack" evidence="7">
    <location>
        <position position="165"/>
    </location>
</feature>
<comment type="function">
    <text evidence="7">Catalyzes the formation of 4-diphosphocytidyl-2-C-methyl-D-erythritol from CTP and 2-C-methyl-D-erythritol 4-phosphate (MEP).</text>
</comment>
<evidence type="ECO:0000313" key="9">
    <source>
        <dbReference type="Proteomes" id="UP000294887"/>
    </source>
</evidence>
<keyword evidence="4 7" id="KW-0808">Transferase</keyword>
<keyword evidence="9" id="KW-1185">Reference proteome</keyword>
<dbReference type="UniPathway" id="UPA00056">
    <property type="reaction ID" value="UER00093"/>
</dbReference>
<dbReference type="HAMAP" id="MF_00108">
    <property type="entry name" value="IspD"/>
    <property type="match status" value="1"/>
</dbReference>
<dbReference type="Gene3D" id="3.90.550.10">
    <property type="entry name" value="Spore Coat Polysaccharide Biosynthesis Protein SpsA, Chain A"/>
    <property type="match status" value="1"/>
</dbReference>
<comment type="catalytic activity">
    <reaction evidence="1 7">
        <text>2-C-methyl-D-erythritol 4-phosphate + CTP + H(+) = 4-CDP-2-C-methyl-D-erythritol + diphosphate</text>
        <dbReference type="Rhea" id="RHEA:13429"/>
        <dbReference type="ChEBI" id="CHEBI:15378"/>
        <dbReference type="ChEBI" id="CHEBI:33019"/>
        <dbReference type="ChEBI" id="CHEBI:37563"/>
        <dbReference type="ChEBI" id="CHEBI:57823"/>
        <dbReference type="ChEBI" id="CHEBI:58262"/>
        <dbReference type="EC" id="2.7.7.60"/>
    </reaction>
</comment>
<dbReference type="FunFam" id="3.90.550.10:FF:000003">
    <property type="entry name" value="2-C-methyl-D-erythritol 4-phosphate cytidylyltransferase"/>
    <property type="match status" value="1"/>
</dbReference>
<gene>
    <name evidence="7" type="primary">ispD</name>
    <name evidence="8" type="ORF">EV695_2692</name>
</gene>
<dbReference type="Proteomes" id="UP000294887">
    <property type="component" value="Unassembled WGS sequence"/>
</dbReference>
<dbReference type="InterPro" id="IPR018294">
    <property type="entry name" value="ISPD_synthase_CS"/>
</dbReference>
<reference evidence="8 9" key="1">
    <citation type="submission" date="2019-03" db="EMBL/GenBank/DDBJ databases">
        <title>Genomic Encyclopedia of Type Strains, Phase IV (KMG-IV): sequencing the most valuable type-strain genomes for metagenomic binning, comparative biology and taxonomic classification.</title>
        <authorList>
            <person name="Goeker M."/>
        </authorList>
    </citation>
    <scope>NUCLEOTIDE SEQUENCE [LARGE SCALE GENOMIC DNA]</scope>
    <source>
        <strain evidence="8 9">DSM 24830</strain>
    </source>
</reference>
<dbReference type="OrthoDB" id="9806837at2"/>
<feature type="site" description="Transition state stabilizer" evidence="7">
    <location>
        <position position="21"/>
    </location>
</feature>
<comment type="caution">
    <text evidence="8">The sequence shown here is derived from an EMBL/GenBank/DDBJ whole genome shotgun (WGS) entry which is preliminary data.</text>
</comment>
<accession>A0A4R1F2X5</accession>
<dbReference type="EMBL" id="SMFQ01000004">
    <property type="protein sequence ID" value="TCJ84731.1"/>
    <property type="molecule type" value="Genomic_DNA"/>
</dbReference>
<dbReference type="AlphaFoldDB" id="A0A4R1F2X5"/>
<dbReference type="CDD" id="cd02516">
    <property type="entry name" value="CDP-ME_synthetase"/>
    <property type="match status" value="1"/>
</dbReference>
<keyword evidence="5 7" id="KW-0548">Nucleotidyltransferase</keyword>
<dbReference type="EC" id="2.7.7.60" evidence="7"/>
<dbReference type="InterPro" id="IPR050088">
    <property type="entry name" value="IspD/TarI_cytidylyltransf_bact"/>
</dbReference>
<evidence type="ECO:0000256" key="1">
    <source>
        <dbReference type="ARBA" id="ARBA00001282"/>
    </source>
</evidence>
<dbReference type="PANTHER" id="PTHR32125">
    <property type="entry name" value="2-C-METHYL-D-ERYTHRITOL 4-PHOSPHATE CYTIDYLYLTRANSFERASE, CHLOROPLASTIC"/>
    <property type="match status" value="1"/>
</dbReference>
<feature type="site" description="Transition state stabilizer" evidence="7">
    <location>
        <position position="28"/>
    </location>
</feature>